<evidence type="ECO:0000256" key="5">
    <source>
        <dbReference type="ARBA" id="ARBA00022448"/>
    </source>
</evidence>
<evidence type="ECO:0000256" key="1">
    <source>
        <dbReference type="ARBA" id="ARBA00004418"/>
    </source>
</evidence>
<evidence type="ECO:0000256" key="8">
    <source>
        <dbReference type="SAM" id="SignalP"/>
    </source>
</evidence>
<evidence type="ECO:0000256" key="2">
    <source>
        <dbReference type="ARBA" id="ARBA00008520"/>
    </source>
</evidence>
<sequence length="440" mass="48651">MTVSFKRKIVLAAATATLSGWVATAQAATEIQWWHAMGGDLGKRVEEIAAGFNHSQSKYVIKPVYKGNYTETMTAGVAAFRAGKPPHILQVFEVGTASMMAAKGAVYPVYKLMKDEHVPFNENRYISAVTGYYTTTDGKMLSMPFNSSTPVLFWNKDAFAKAGLTRAPKTWEEMGEYSKKLISSGAAQCGFTVGWQSWVMLENFSAWHNLPFATKSDGFGGLDTKLTFNGPLQVKTIQQLADWQKDGVFRYGGRRSDANPLFAQGKCAMLLNSSASYGGLKKSAKFDFGTDQLPYWSDVKGAPQNSIIGGASLWVLKGNAKKDYKGVAEFLNYLSDPFVQMFWHENTGYVPITKAAYQLTKDTGYYNTFKGRDVAIEQMNGKKPTANSKGLRLGNFVQTRDIINEELEAVWSGKKTAKQALDEAVKRGDVLLRKFEKANK</sequence>
<dbReference type="Gene3D" id="3.40.190.10">
    <property type="entry name" value="Periplasmic binding protein-like II"/>
    <property type="match status" value="2"/>
</dbReference>
<dbReference type="CDD" id="cd14748">
    <property type="entry name" value="PBP2_UgpB"/>
    <property type="match status" value="1"/>
</dbReference>
<comment type="similarity">
    <text evidence="2">Belongs to the bacterial solute-binding protein 1 family.</text>
</comment>
<feature type="chain" id="PRO_5020351305" description="sn-glycerol-3-phosphate-binding periplasmic protein UgpB" evidence="8">
    <location>
        <begin position="28"/>
        <end position="440"/>
    </location>
</feature>
<dbReference type="InterPro" id="IPR050490">
    <property type="entry name" value="Bact_solute-bd_prot1"/>
</dbReference>
<dbReference type="PANTHER" id="PTHR43649">
    <property type="entry name" value="ARABINOSE-BINDING PROTEIN-RELATED"/>
    <property type="match status" value="1"/>
</dbReference>
<evidence type="ECO:0000313" key="10">
    <source>
        <dbReference type="Proteomes" id="UP000295304"/>
    </source>
</evidence>
<dbReference type="Proteomes" id="UP000295304">
    <property type="component" value="Unassembled WGS sequence"/>
</dbReference>
<accession>A0A4R3JFB4</accession>
<keyword evidence="6 8" id="KW-0732">Signal</keyword>
<name>A0A4R3JFB4_9PROT</name>
<evidence type="ECO:0000256" key="7">
    <source>
        <dbReference type="ARBA" id="ARBA00034473"/>
    </source>
</evidence>
<evidence type="ECO:0000256" key="3">
    <source>
        <dbReference type="ARBA" id="ARBA00011557"/>
    </source>
</evidence>
<gene>
    <name evidence="9" type="ORF">EDD55_102217</name>
</gene>
<feature type="signal peptide" evidence="8">
    <location>
        <begin position="1"/>
        <end position="27"/>
    </location>
</feature>
<evidence type="ECO:0000313" key="9">
    <source>
        <dbReference type="EMBL" id="TCS64175.1"/>
    </source>
</evidence>
<dbReference type="OrthoDB" id="9762335at2"/>
<comment type="subcellular location">
    <subcellularLocation>
        <location evidence="1">Periplasm</location>
    </subcellularLocation>
</comment>
<dbReference type="GO" id="GO:0042597">
    <property type="term" value="C:periplasmic space"/>
    <property type="evidence" value="ECO:0007669"/>
    <property type="project" value="UniProtKB-SubCell"/>
</dbReference>
<protein>
    <recommendedName>
        <fullName evidence="4">sn-glycerol-3-phosphate-binding periplasmic protein UgpB</fullName>
    </recommendedName>
</protein>
<dbReference type="SUPFAM" id="SSF53850">
    <property type="entry name" value="Periplasmic binding protein-like II"/>
    <property type="match status" value="1"/>
</dbReference>
<dbReference type="EMBL" id="SLZW01000002">
    <property type="protein sequence ID" value="TCS64175.1"/>
    <property type="molecule type" value="Genomic_DNA"/>
</dbReference>
<reference evidence="9 10" key="1">
    <citation type="submission" date="2019-03" db="EMBL/GenBank/DDBJ databases">
        <title>Genomic Encyclopedia of Type Strains, Phase IV (KMG-IV): sequencing the most valuable type-strain genomes for metagenomic binning, comparative biology and taxonomic classification.</title>
        <authorList>
            <person name="Goeker M."/>
        </authorList>
    </citation>
    <scope>NUCLEOTIDE SEQUENCE [LARGE SCALE GENOMIC DNA]</scope>
    <source>
        <strain evidence="9 10">DSM 101688</strain>
    </source>
</reference>
<dbReference type="PANTHER" id="PTHR43649:SF31">
    <property type="entry name" value="SN-GLYCEROL-3-PHOSPHATE-BINDING PERIPLASMIC PROTEIN UGPB"/>
    <property type="match status" value="1"/>
</dbReference>
<comment type="function">
    <text evidence="7">Part of the ABC transporter complex UgpBAEC involved in sn-glycerol-3-phosphate (G3P) import. Binds G3P.</text>
</comment>
<comment type="caution">
    <text evidence="9">The sequence shown here is derived from an EMBL/GenBank/DDBJ whole genome shotgun (WGS) entry which is preliminary data.</text>
</comment>
<dbReference type="AlphaFoldDB" id="A0A4R3JFB4"/>
<organism evidence="9 10">
    <name type="scientific">Varunaivibrio sulfuroxidans</name>
    <dbReference type="NCBI Taxonomy" id="1773489"/>
    <lineage>
        <taxon>Bacteria</taxon>
        <taxon>Pseudomonadati</taxon>
        <taxon>Pseudomonadota</taxon>
        <taxon>Alphaproteobacteria</taxon>
        <taxon>Rhodospirillales</taxon>
        <taxon>Magnetovibrionaceae</taxon>
        <taxon>Varunaivibrio</taxon>
    </lineage>
</organism>
<evidence type="ECO:0000256" key="4">
    <source>
        <dbReference type="ARBA" id="ARBA00017470"/>
    </source>
</evidence>
<dbReference type="InterPro" id="IPR006059">
    <property type="entry name" value="SBP"/>
</dbReference>
<keyword evidence="10" id="KW-1185">Reference proteome</keyword>
<keyword evidence="5" id="KW-0813">Transport</keyword>
<dbReference type="RefSeq" id="WP_132938133.1">
    <property type="nucleotide sequence ID" value="NZ_CP119676.1"/>
</dbReference>
<dbReference type="NCBIfam" id="NF008211">
    <property type="entry name" value="PRK10974.1"/>
    <property type="match status" value="1"/>
</dbReference>
<proteinExistence type="inferred from homology"/>
<evidence type="ECO:0000256" key="6">
    <source>
        <dbReference type="ARBA" id="ARBA00022729"/>
    </source>
</evidence>
<comment type="subunit">
    <text evidence="3">The complex is composed of two ATP-binding proteins (UgpC), two transmembrane proteins (UgpA and UgpE) and a solute-binding protein (UgpB).</text>
</comment>
<dbReference type="Pfam" id="PF13416">
    <property type="entry name" value="SBP_bac_8"/>
    <property type="match status" value="1"/>
</dbReference>